<dbReference type="CDD" id="cd02511">
    <property type="entry name" value="Beta4Glucosyltransferase"/>
    <property type="match status" value="1"/>
</dbReference>
<dbReference type="RefSeq" id="WP_190615709.1">
    <property type="nucleotide sequence ID" value="NZ_AP018712.1"/>
</dbReference>
<feature type="domain" description="Glycosyltransferase 2-like" evidence="1">
    <location>
        <begin position="4"/>
        <end position="110"/>
    </location>
</feature>
<dbReference type="Gene3D" id="3.90.550.10">
    <property type="entry name" value="Spore Coat Polysaccharide Biosynthesis Protein SpsA, Chain A"/>
    <property type="match status" value="1"/>
</dbReference>
<dbReference type="InterPro" id="IPR001173">
    <property type="entry name" value="Glyco_trans_2-like"/>
</dbReference>
<accession>A0A7G1G2Q1</accession>
<sequence length="836" mass="100526">MKISACLIVKNEEGNIERCLKSLKNEVDEIIIIDTGSKDNTVSLCKKYTNKIYFKEWKNNFSEARNYSIEKATGDWILIIDADEELYLKNVNLKAIVLEAHKNNYKVITPLNINYLSFDYSSYDEFNLPRLFLKNNIKYVRSVHNQPVYKGKEFYTSKIIIKHYGYLWTESLKIKKLKRSYPLILNEIDNFKNKNTETFIYYVGQKLKLDLISENNYIFLKDFYKYKDIIFKNADKSAMSIENIKDYIYIIQKYGKINEAEKNTKLFYSINNINPDIALIMANFYYKIKNYEKVIEYFEIFLNSLYLYYKNIDKITFSTMYNSILFKAFKMLFSSFTKSNKKIFINIKNEKLLFIYNNNNFSSLSELYFYFLLKDLNIENLNKPKLLKKDYIENIIDINFDKYAKKLNEKTKETLYYILLSYSIYYGNIQIIENNFFEYLENSFNSSDLAINLIFLEEIFNLINKNIFYKIILKKIGNDSKIWKFFEAFYYFRVGDRLKSLAFFNINKDIHKGSLRDSIKYKVIKDIEITNSLLIKHPYTLSSLEHNKNLYKNEKTFHNYLYKKIKSNTSLEFSTFINLLNYKSTKMSIINNYFDLYEKNRSLDILNNAMEIFNSLLNKKNIDIEELKIYLKNISTKFNNPYVITPHWALIYYNDFNKKNNSCFNPKDKIKKISIPAFNYNEDIEISFFNIWRENSFMYYKEKILSKKDNNILINYFKKDLEKLVDYFDNFIDFSNKTLLINTNNNYGIIGKNKYDFNISNYKNAIIFLPEILDFDIKEFIFNSLNVLDEILVITLKDIEECFDNPYTNYYIKNKIFFKNNFKLVFNNEKYNFFKK</sequence>
<protein>
    <recommendedName>
        <fullName evidence="1">Glycosyltransferase 2-like domain-containing protein</fullName>
    </recommendedName>
</protein>
<reference evidence="2 3" key="1">
    <citation type="submission" date="2018-06" db="EMBL/GenBank/DDBJ databases">
        <title>Genome sequencing of Oceanotoga sp. sy52.</title>
        <authorList>
            <person name="Mori K."/>
        </authorList>
    </citation>
    <scope>NUCLEOTIDE SEQUENCE [LARGE SCALE GENOMIC DNA]</scope>
    <source>
        <strain evidence="3">sy52</strain>
    </source>
</reference>
<dbReference type="FunCoup" id="A0A7G1G2Q1">
    <property type="interactions" value="3"/>
</dbReference>
<dbReference type="SUPFAM" id="SSF48452">
    <property type="entry name" value="TPR-like"/>
    <property type="match status" value="1"/>
</dbReference>
<keyword evidence="3" id="KW-1185">Reference proteome</keyword>
<dbReference type="EMBL" id="AP018712">
    <property type="protein sequence ID" value="BBE30631.1"/>
    <property type="molecule type" value="Genomic_DNA"/>
</dbReference>
<dbReference type="InterPro" id="IPR029044">
    <property type="entry name" value="Nucleotide-diphossugar_trans"/>
</dbReference>
<dbReference type="InParanoid" id="A0A7G1G2Q1"/>
<name>A0A7G1G2Q1_9BACT</name>
<dbReference type="InterPro" id="IPR011990">
    <property type="entry name" value="TPR-like_helical_dom_sf"/>
</dbReference>
<proteinExistence type="predicted"/>
<organism evidence="2 3">
    <name type="scientific">Tepiditoga spiralis</name>
    <dbReference type="NCBI Taxonomy" id="2108365"/>
    <lineage>
        <taxon>Bacteria</taxon>
        <taxon>Thermotogati</taxon>
        <taxon>Thermotogota</taxon>
        <taxon>Thermotogae</taxon>
        <taxon>Petrotogales</taxon>
        <taxon>Petrotogaceae</taxon>
        <taxon>Tepiditoga</taxon>
    </lineage>
</organism>
<dbReference type="KEGG" id="ocy:OSSY52_07720"/>
<evidence type="ECO:0000313" key="2">
    <source>
        <dbReference type="EMBL" id="BBE30631.1"/>
    </source>
</evidence>
<dbReference type="PANTHER" id="PTHR43630:SF2">
    <property type="entry name" value="GLYCOSYLTRANSFERASE"/>
    <property type="match status" value="1"/>
</dbReference>
<dbReference type="Proteomes" id="UP000516361">
    <property type="component" value="Chromosome"/>
</dbReference>
<evidence type="ECO:0000313" key="3">
    <source>
        <dbReference type="Proteomes" id="UP000516361"/>
    </source>
</evidence>
<dbReference type="PANTHER" id="PTHR43630">
    <property type="entry name" value="POLY-BETA-1,6-N-ACETYL-D-GLUCOSAMINE SYNTHASE"/>
    <property type="match status" value="1"/>
</dbReference>
<dbReference type="AlphaFoldDB" id="A0A7G1G2Q1"/>
<gene>
    <name evidence="2" type="ORF">OSSY52_07720</name>
</gene>
<evidence type="ECO:0000259" key="1">
    <source>
        <dbReference type="Pfam" id="PF00535"/>
    </source>
</evidence>
<dbReference type="Pfam" id="PF00535">
    <property type="entry name" value="Glycos_transf_2"/>
    <property type="match status" value="1"/>
</dbReference>
<dbReference type="SUPFAM" id="SSF53448">
    <property type="entry name" value="Nucleotide-diphospho-sugar transferases"/>
    <property type="match status" value="1"/>
</dbReference>